<proteinExistence type="predicted"/>
<organism evidence="6 7">
    <name type="scientific">Torulaspora globosa</name>
    <dbReference type="NCBI Taxonomy" id="48254"/>
    <lineage>
        <taxon>Eukaryota</taxon>
        <taxon>Fungi</taxon>
        <taxon>Dikarya</taxon>
        <taxon>Ascomycota</taxon>
        <taxon>Saccharomycotina</taxon>
        <taxon>Saccharomycetes</taxon>
        <taxon>Saccharomycetales</taxon>
        <taxon>Saccharomycetaceae</taxon>
        <taxon>Torulaspora</taxon>
    </lineage>
</organism>
<dbReference type="Pfam" id="PF16842">
    <property type="entry name" value="RRM_occluded"/>
    <property type="match status" value="1"/>
</dbReference>
<dbReference type="PANTHER" id="PTHR24012">
    <property type="entry name" value="RNA BINDING PROTEIN"/>
    <property type="match status" value="1"/>
</dbReference>
<dbReference type="InterPro" id="IPR012677">
    <property type="entry name" value="Nucleotide-bd_a/b_plait_sf"/>
</dbReference>
<evidence type="ECO:0000256" key="4">
    <source>
        <dbReference type="SAM" id="MobiDB-lite"/>
    </source>
</evidence>
<dbReference type="InterPro" id="IPR035979">
    <property type="entry name" value="RBD_domain_sf"/>
</dbReference>
<feature type="compositionally biased region" description="Basic and acidic residues" evidence="4">
    <location>
        <begin position="373"/>
        <end position="382"/>
    </location>
</feature>
<dbReference type="Gene3D" id="3.30.70.330">
    <property type="match status" value="4"/>
</dbReference>
<dbReference type="InterPro" id="IPR031766">
    <property type="entry name" value="RRM_occluded"/>
</dbReference>
<dbReference type="OrthoDB" id="360390at2759"/>
<dbReference type="GO" id="GO:0003723">
    <property type="term" value="F:RNA binding"/>
    <property type="evidence" value="ECO:0007669"/>
    <property type="project" value="UniProtKB-UniRule"/>
</dbReference>
<reference evidence="6 7" key="1">
    <citation type="submission" date="2020-06" db="EMBL/GenBank/DDBJ databases">
        <title>The yeast mating-type switching endonuclease HO is a domesticated member of an unorthodox homing genetic element family.</title>
        <authorList>
            <person name="Coughlan A.Y."/>
            <person name="Lombardi L."/>
            <person name="Braun-Galleani S."/>
            <person name="Martos A.R."/>
            <person name="Galeote V."/>
            <person name="Bigey F."/>
            <person name="Dequin S."/>
            <person name="Byrne K.P."/>
            <person name="Wolfe K.H."/>
        </authorList>
    </citation>
    <scope>NUCLEOTIDE SEQUENCE [LARGE SCALE GENOMIC DNA]</scope>
    <source>
        <strain evidence="6 7">CBS2947</strain>
    </source>
</reference>
<evidence type="ECO:0000259" key="5">
    <source>
        <dbReference type="PROSITE" id="PS50102"/>
    </source>
</evidence>
<dbReference type="AlphaFoldDB" id="A0A7H9HWR8"/>
<name>A0A7H9HWR8_9SACH</name>
<evidence type="ECO:0000256" key="1">
    <source>
        <dbReference type="ARBA" id="ARBA00022737"/>
    </source>
</evidence>
<gene>
    <name evidence="6" type="ORF">HG537_0G00740</name>
</gene>
<dbReference type="InterPro" id="IPR034397">
    <property type="entry name" value="Prp24_RRM1"/>
</dbReference>
<dbReference type="SMART" id="SM00360">
    <property type="entry name" value="RRM"/>
    <property type="match status" value="4"/>
</dbReference>
<feature type="domain" description="RRM" evidence="5">
    <location>
        <begin position="103"/>
        <end position="181"/>
    </location>
</feature>
<dbReference type="PROSITE" id="PS50102">
    <property type="entry name" value="RRM"/>
    <property type="match status" value="3"/>
</dbReference>
<protein>
    <recommendedName>
        <fullName evidence="5">RRM domain-containing protein</fullName>
    </recommendedName>
</protein>
<dbReference type="EMBL" id="CP059273">
    <property type="protein sequence ID" value="QLQ81820.1"/>
    <property type="molecule type" value="Genomic_DNA"/>
</dbReference>
<accession>A0A7H9HWR8</accession>
<feature type="region of interest" description="Disordered" evidence="4">
    <location>
        <begin position="373"/>
        <end position="402"/>
    </location>
</feature>
<keyword evidence="1" id="KW-0677">Repeat</keyword>
<feature type="domain" description="RRM" evidence="5">
    <location>
        <begin position="27"/>
        <end position="102"/>
    </location>
</feature>
<dbReference type="CDD" id="cd12296">
    <property type="entry name" value="RRM1_Prp24"/>
    <property type="match status" value="1"/>
</dbReference>
<evidence type="ECO:0000313" key="6">
    <source>
        <dbReference type="EMBL" id="QLQ81820.1"/>
    </source>
</evidence>
<dbReference type="InterPro" id="IPR000504">
    <property type="entry name" value="RRM_dom"/>
</dbReference>
<keyword evidence="2 3" id="KW-0694">RNA-binding</keyword>
<dbReference type="SUPFAM" id="SSF54928">
    <property type="entry name" value="RNA-binding domain, RBD"/>
    <property type="match status" value="3"/>
</dbReference>
<dbReference type="Proteomes" id="UP000510647">
    <property type="component" value="Chromosome 7"/>
</dbReference>
<evidence type="ECO:0000256" key="3">
    <source>
        <dbReference type="PROSITE-ProRule" id="PRU00176"/>
    </source>
</evidence>
<evidence type="ECO:0000256" key="2">
    <source>
        <dbReference type="ARBA" id="ARBA00022884"/>
    </source>
</evidence>
<feature type="domain" description="RRM" evidence="5">
    <location>
        <begin position="196"/>
        <end position="280"/>
    </location>
</feature>
<keyword evidence="7" id="KW-1185">Reference proteome</keyword>
<dbReference type="Pfam" id="PF00076">
    <property type="entry name" value="RRM_1"/>
    <property type="match status" value="3"/>
</dbReference>
<sequence>MKRSLDDDNVERSKKFGVKLGTRREVTTVVVRNLPKSYNQAKVRKYFQDCGQIDDVSVSECLDKNSRIARIQFERHDEAIAALTRTYKRCGQNEITVSLLENCTIWMTNFPPFYRARDLKELLQSVNVVVLSVRLPSLRYDSNRRFAYVDLSSTEEVVTAVEQLNGKVIEGYCLVARKSNPLEKAQRTDYGAAERREVMVRQLDRQRLSEECLRQNFNECGPIESVVIPANQTESNEGYAFITFQDRSAAKAAIKVENVDGKQVQVVLADKKAFIERQKVKRIMNSRFTDDRIVSLYPLSDKTSKSHIEALLLDKVITTRDAINEILLVTDREAALVSFKEPQLAAKCIISLNGIEFQKKTLHCGPVSDLRQRKIDKTRDHPSLASETVSPKPTLKASEDGQKLSNNDFRRMFLGK</sequence>
<evidence type="ECO:0000313" key="7">
    <source>
        <dbReference type="Proteomes" id="UP000510647"/>
    </source>
</evidence>